<dbReference type="Pfam" id="PF02517">
    <property type="entry name" value="Rce1-like"/>
    <property type="match status" value="1"/>
</dbReference>
<dbReference type="KEGG" id="tki:TKV_c07990"/>
<dbReference type="OrthoDB" id="1957066at2"/>
<keyword evidence="1" id="KW-0472">Membrane</keyword>
<dbReference type="EMBL" id="CP009170">
    <property type="protein sequence ID" value="AIS51982.1"/>
    <property type="molecule type" value="Genomic_DNA"/>
</dbReference>
<evidence type="ECO:0000256" key="1">
    <source>
        <dbReference type="SAM" id="Phobius"/>
    </source>
</evidence>
<protein>
    <submittedName>
        <fullName evidence="3">Abortive infection protein</fullName>
    </submittedName>
</protein>
<dbReference type="InterPro" id="IPR003675">
    <property type="entry name" value="Rce1/LyrA-like_dom"/>
</dbReference>
<feature type="transmembrane region" description="Helical" evidence="1">
    <location>
        <begin position="55"/>
        <end position="80"/>
    </location>
</feature>
<dbReference type="Proteomes" id="UP000029669">
    <property type="component" value="Chromosome"/>
</dbReference>
<evidence type="ECO:0000259" key="2">
    <source>
        <dbReference type="Pfam" id="PF02517"/>
    </source>
</evidence>
<dbReference type="HOGENOM" id="CLU_137814_1_0_9"/>
<evidence type="ECO:0000313" key="4">
    <source>
        <dbReference type="Proteomes" id="UP000029669"/>
    </source>
</evidence>
<dbReference type="STRING" id="2325.TKV_c07990"/>
<evidence type="ECO:0000313" key="3">
    <source>
        <dbReference type="EMBL" id="AIS51982.1"/>
    </source>
</evidence>
<dbReference type="RefSeq" id="WP_049684811.1">
    <property type="nucleotide sequence ID" value="NZ_CP009170.1"/>
</dbReference>
<reference evidence="4" key="1">
    <citation type="journal article" date="2015" name="Genome Announc.">
        <title>Whole-Genome Sequences of 80 Environmental and Clinical Isolates of Burkholderia pseudomallei.</title>
        <authorList>
            <person name="Johnson S.L."/>
            <person name="Baker A.L."/>
            <person name="Chain P.S."/>
            <person name="Currie B.J."/>
            <person name="Daligault H.E."/>
            <person name="Davenport K.W."/>
            <person name="Davis C.B."/>
            <person name="Inglis T.J."/>
            <person name="Kaestli M."/>
            <person name="Koren S."/>
            <person name="Mayo M."/>
            <person name="Merritt A.J."/>
            <person name="Price E.P."/>
            <person name="Sarovich D.S."/>
            <person name="Warner J."/>
            <person name="Rosovitz M.J."/>
        </authorList>
    </citation>
    <scope>NUCLEOTIDE SEQUENCE [LARGE SCALE GENOMIC DNA]</scope>
    <source>
        <strain evidence="4">DSM 2030</strain>
    </source>
</reference>
<dbReference type="AlphaFoldDB" id="A0A097AQB6"/>
<feature type="transmembrane region" description="Helical" evidence="1">
    <location>
        <begin position="20"/>
        <end position="43"/>
    </location>
</feature>
<feature type="domain" description="CAAX prenyl protease 2/Lysostaphin resistance protein A-like" evidence="2">
    <location>
        <begin position="53"/>
        <end position="150"/>
    </location>
</feature>
<keyword evidence="1" id="KW-0812">Transmembrane</keyword>
<gene>
    <name evidence="3" type="ORF">TKV_c07990</name>
</gene>
<feature type="transmembrane region" description="Helical" evidence="1">
    <location>
        <begin position="136"/>
        <end position="157"/>
    </location>
</feature>
<dbReference type="eggNOG" id="ENOG5033E0Z">
    <property type="taxonomic scope" value="Bacteria"/>
</dbReference>
<dbReference type="GO" id="GO:0080120">
    <property type="term" value="P:CAAX-box protein maturation"/>
    <property type="evidence" value="ECO:0007669"/>
    <property type="project" value="UniProtKB-ARBA"/>
</dbReference>
<feature type="transmembrane region" description="Helical" evidence="1">
    <location>
        <begin position="86"/>
        <end position="105"/>
    </location>
</feature>
<organism evidence="3 4">
    <name type="scientific">Thermoanaerobacter kivui</name>
    <name type="common">Acetogenium kivui</name>
    <dbReference type="NCBI Taxonomy" id="2325"/>
    <lineage>
        <taxon>Bacteria</taxon>
        <taxon>Bacillati</taxon>
        <taxon>Bacillota</taxon>
        <taxon>Clostridia</taxon>
        <taxon>Thermoanaerobacterales</taxon>
        <taxon>Thermoanaerobacteraceae</taxon>
        <taxon>Thermoanaerobacter</taxon>
    </lineage>
</organism>
<accession>A0A097AQB6</accession>
<keyword evidence="4" id="KW-1185">Reference proteome</keyword>
<feature type="transmembrane region" description="Helical" evidence="1">
    <location>
        <begin position="112"/>
        <end position="130"/>
    </location>
</feature>
<proteinExistence type="predicted"/>
<name>A0A097AQB6_THEKI</name>
<dbReference type="GO" id="GO:0004175">
    <property type="term" value="F:endopeptidase activity"/>
    <property type="evidence" value="ECO:0007669"/>
    <property type="project" value="UniProtKB-ARBA"/>
</dbReference>
<keyword evidence="1" id="KW-1133">Transmembrane helix</keyword>
<sequence>MSINKKIQDYLNNVSDYSYILIMVMFTWMANVLTGLYTNIFNIPFKRPQFGMSPILMLILVGIVGPIIETYLFQVVLIYFLKKINYLNNNKALLVIVASIIFGILHNYSSDYIIFGFLLGVILNYSYLIYKNKTLSSFIIALTIHIIYNILVLLVFYL</sequence>